<dbReference type="SUPFAM" id="SSF54928">
    <property type="entry name" value="RNA-binding domain, RBD"/>
    <property type="match status" value="2"/>
</dbReference>
<feature type="region of interest" description="Disordered" evidence="8">
    <location>
        <begin position="476"/>
        <end position="504"/>
    </location>
</feature>
<keyword evidence="12" id="KW-1185">Reference proteome</keyword>
<evidence type="ECO:0000256" key="4">
    <source>
        <dbReference type="ARBA" id="ARBA00022737"/>
    </source>
</evidence>
<dbReference type="SMART" id="SM00517">
    <property type="entry name" value="PolyA"/>
    <property type="match status" value="1"/>
</dbReference>
<keyword evidence="3 7" id="KW-0963">Cytoplasm</keyword>
<protein>
    <recommendedName>
        <fullName evidence="7">Polyadenylate-binding protein</fullName>
        <shortName evidence="7">PABP</shortName>
    </recommendedName>
</protein>
<evidence type="ECO:0000256" key="1">
    <source>
        <dbReference type="ARBA" id="ARBA00004496"/>
    </source>
</evidence>
<evidence type="ECO:0000313" key="12">
    <source>
        <dbReference type="Proteomes" id="UP001412067"/>
    </source>
</evidence>
<dbReference type="CDD" id="cd12379">
    <property type="entry name" value="RRM2_I_PABPs"/>
    <property type="match status" value="1"/>
</dbReference>
<evidence type="ECO:0000256" key="6">
    <source>
        <dbReference type="PROSITE-ProRule" id="PRU00176"/>
    </source>
</evidence>
<comment type="subcellular location">
    <subcellularLocation>
        <location evidence="1 7">Cytoplasm</location>
    </subcellularLocation>
</comment>
<gene>
    <name evidence="11" type="primary">PAB2</name>
    <name evidence="11" type="ORF">KSP40_PGU017062</name>
</gene>
<evidence type="ECO:0000256" key="8">
    <source>
        <dbReference type="SAM" id="MobiDB-lite"/>
    </source>
</evidence>
<dbReference type="PROSITE" id="PS51309">
    <property type="entry name" value="PABC"/>
    <property type="match status" value="1"/>
</dbReference>
<dbReference type="Gene3D" id="1.10.1900.10">
    <property type="entry name" value="c-terminal domain of poly(a) binding protein"/>
    <property type="match status" value="1"/>
</dbReference>
<accession>A0ABR2MUL0</accession>
<comment type="similarity">
    <text evidence="2 7">Belongs to the polyadenylate-binding protein type-1 family.</text>
</comment>
<comment type="caution">
    <text evidence="11">The sequence shown here is derived from an EMBL/GenBank/DDBJ whole genome shotgun (WGS) entry which is preliminary data.</text>
</comment>
<evidence type="ECO:0000256" key="3">
    <source>
        <dbReference type="ARBA" id="ARBA00022490"/>
    </source>
</evidence>
<evidence type="ECO:0000313" key="11">
    <source>
        <dbReference type="EMBL" id="KAK8967875.1"/>
    </source>
</evidence>
<evidence type="ECO:0000259" key="9">
    <source>
        <dbReference type="PROSITE" id="PS50102"/>
    </source>
</evidence>
<dbReference type="Pfam" id="PF00658">
    <property type="entry name" value="MLLE"/>
    <property type="match status" value="1"/>
</dbReference>
<dbReference type="InterPro" id="IPR002004">
    <property type="entry name" value="PABP_HYD_C"/>
</dbReference>
<feature type="domain" description="PABC" evidence="10">
    <location>
        <begin position="555"/>
        <end position="632"/>
    </location>
</feature>
<feature type="domain" description="RRM" evidence="9">
    <location>
        <begin position="119"/>
        <end position="191"/>
    </location>
</feature>
<dbReference type="Gene3D" id="3.30.70.330">
    <property type="match status" value="4"/>
</dbReference>
<dbReference type="InterPro" id="IPR045305">
    <property type="entry name" value="RRM2_I_PABPs"/>
</dbReference>
<evidence type="ECO:0000259" key="10">
    <source>
        <dbReference type="PROSITE" id="PS51309"/>
    </source>
</evidence>
<feature type="domain" description="RRM" evidence="9">
    <location>
        <begin position="31"/>
        <end position="109"/>
    </location>
</feature>
<dbReference type="InterPro" id="IPR006515">
    <property type="entry name" value="PABP_1234"/>
</dbReference>
<dbReference type="CDD" id="cd12380">
    <property type="entry name" value="RRM3_I_PABPs"/>
    <property type="match status" value="1"/>
</dbReference>
<dbReference type="InterPro" id="IPR012677">
    <property type="entry name" value="Nucleotide-bd_a/b_plait_sf"/>
</dbReference>
<evidence type="ECO:0000256" key="2">
    <source>
        <dbReference type="ARBA" id="ARBA00008557"/>
    </source>
</evidence>
<comment type="function">
    <text evidence="7">Binds the poly(A) tail of mRNA.</text>
</comment>
<name>A0ABR2MUL0_9ASPA</name>
<evidence type="ECO:0000256" key="5">
    <source>
        <dbReference type="ARBA" id="ARBA00022884"/>
    </source>
</evidence>
<feature type="domain" description="RRM" evidence="9">
    <location>
        <begin position="210"/>
        <end position="287"/>
    </location>
</feature>
<dbReference type="SMART" id="SM00361">
    <property type="entry name" value="RRM_1"/>
    <property type="match status" value="4"/>
</dbReference>
<dbReference type="SUPFAM" id="SSF63570">
    <property type="entry name" value="PABC (PABP) domain"/>
    <property type="match status" value="1"/>
</dbReference>
<dbReference type="PROSITE" id="PS50102">
    <property type="entry name" value="RRM"/>
    <property type="match status" value="4"/>
</dbReference>
<dbReference type="PANTHER" id="PTHR24012">
    <property type="entry name" value="RNA BINDING PROTEIN"/>
    <property type="match status" value="1"/>
</dbReference>
<proteinExistence type="inferred from homology"/>
<dbReference type="InterPro" id="IPR036053">
    <property type="entry name" value="PABP-dom"/>
</dbReference>
<sequence>MAQVQVQPPMPVSGAPMAISNGDGARQFPSTSLYVGDLETNVTDNQLFELFSQVGQVLFVRVCRDINTHRSLGYAYVNFGNPADAATALDVLNFTLLNNKPIRIMFSNRDPSARRSGTDNIFIKNLDKAIDNKALQDTFSAFGTVLSCKVATDPSGHSKGYGFVQFDSTEAAQNAIDKLNGMLLNDKQVYVGPFLRRQERENFLGKTKFSNVFVKNLSSSTTEEDLAKIFGEYGRTTSIVVMRDLDGKSKCFGFVNFENPDDAATAVQELNGKKMEDKEWYVGRAQKKTEREQELKTRFEQSITGTADRYQWVNLYLKNLDDSIGDEKLKELFSVFGTITSCKVMRDPNGKSRGSGFVAFSTPEEASRALAEMNAKMIGNKPLYVALAQDKEERRARLQAQFSQMRPVSLPPNVGPRLPMYPPGNPGIGQQLFYQAPPNLVPPQPGFGYHQQQLVPGMRPGGGPMPNFFVPFVQPGQHPRPGGGRRTGPGPMQQTQQPLPLPQRQMFPRGGMHRYPPGRPMPNGPLPGVAGGIHPVPYDMGGMLIRDPAMSQPIPIATLASALANASPVQQRTMLGESLYPLVEQMERDHAAKVTGMLLEMDQTEVLHLLESPDALKDKVAEALDVLRNVAQHQNQQQANAPADQLAALSLSDGFAP</sequence>
<dbReference type="Pfam" id="PF00076">
    <property type="entry name" value="RRM_1"/>
    <property type="match status" value="4"/>
</dbReference>
<keyword evidence="5 6" id="KW-0694">RNA-binding</keyword>
<keyword evidence="4" id="KW-0677">Repeat</keyword>
<dbReference type="CDD" id="cd12381">
    <property type="entry name" value="RRM4_I_PABPs"/>
    <property type="match status" value="1"/>
</dbReference>
<dbReference type="Proteomes" id="UP001412067">
    <property type="component" value="Unassembled WGS sequence"/>
</dbReference>
<dbReference type="EMBL" id="JBBWWR010000004">
    <property type="protein sequence ID" value="KAK8967875.1"/>
    <property type="molecule type" value="Genomic_DNA"/>
</dbReference>
<feature type="domain" description="RRM" evidence="9">
    <location>
        <begin position="313"/>
        <end position="390"/>
    </location>
</feature>
<dbReference type="InterPro" id="IPR003954">
    <property type="entry name" value="RRM_euk-type"/>
</dbReference>
<dbReference type="InterPro" id="IPR000504">
    <property type="entry name" value="RRM_dom"/>
</dbReference>
<dbReference type="SMART" id="SM00360">
    <property type="entry name" value="RRM"/>
    <property type="match status" value="4"/>
</dbReference>
<dbReference type="InterPro" id="IPR035979">
    <property type="entry name" value="RBD_domain_sf"/>
</dbReference>
<feature type="compositionally biased region" description="Low complexity" evidence="8">
    <location>
        <begin position="488"/>
        <end position="504"/>
    </location>
</feature>
<evidence type="ECO:0000256" key="7">
    <source>
        <dbReference type="RuleBase" id="RU362004"/>
    </source>
</evidence>
<dbReference type="NCBIfam" id="TIGR01628">
    <property type="entry name" value="PABP-1234"/>
    <property type="match status" value="1"/>
</dbReference>
<organism evidence="11 12">
    <name type="scientific">Platanthera guangdongensis</name>
    <dbReference type="NCBI Taxonomy" id="2320717"/>
    <lineage>
        <taxon>Eukaryota</taxon>
        <taxon>Viridiplantae</taxon>
        <taxon>Streptophyta</taxon>
        <taxon>Embryophyta</taxon>
        <taxon>Tracheophyta</taxon>
        <taxon>Spermatophyta</taxon>
        <taxon>Magnoliopsida</taxon>
        <taxon>Liliopsida</taxon>
        <taxon>Asparagales</taxon>
        <taxon>Orchidaceae</taxon>
        <taxon>Orchidoideae</taxon>
        <taxon>Orchideae</taxon>
        <taxon>Orchidinae</taxon>
        <taxon>Platanthera</taxon>
    </lineage>
</organism>
<reference evidence="11 12" key="1">
    <citation type="journal article" date="2022" name="Nat. Plants">
        <title>Genomes of leafy and leafless Platanthera orchids illuminate the evolution of mycoheterotrophy.</title>
        <authorList>
            <person name="Li M.H."/>
            <person name="Liu K.W."/>
            <person name="Li Z."/>
            <person name="Lu H.C."/>
            <person name="Ye Q.L."/>
            <person name="Zhang D."/>
            <person name="Wang J.Y."/>
            <person name="Li Y.F."/>
            <person name="Zhong Z.M."/>
            <person name="Liu X."/>
            <person name="Yu X."/>
            <person name="Liu D.K."/>
            <person name="Tu X.D."/>
            <person name="Liu B."/>
            <person name="Hao Y."/>
            <person name="Liao X.Y."/>
            <person name="Jiang Y.T."/>
            <person name="Sun W.H."/>
            <person name="Chen J."/>
            <person name="Chen Y.Q."/>
            <person name="Ai Y."/>
            <person name="Zhai J.W."/>
            <person name="Wu S.S."/>
            <person name="Zhou Z."/>
            <person name="Hsiao Y.Y."/>
            <person name="Wu W.L."/>
            <person name="Chen Y.Y."/>
            <person name="Lin Y.F."/>
            <person name="Hsu J.L."/>
            <person name="Li C.Y."/>
            <person name="Wang Z.W."/>
            <person name="Zhao X."/>
            <person name="Zhong W.Y."/>
            <person name="Ma X.K."/>
            <person name="Ma L."/>
            <person name="Huang J."/>
            <person name="Chen G.Z."/>
            <person name="Huang M.Z."/>
            <person name="Huang L."/>
            <person name="Peng D.H."/>
            <person name="Luo Y.B."/>
            <person name="Zou S.Q."/>
            <person name="Chen S.P."/>
            <person name="Lan S."/>
            <person name="Tsai W.C."/>
            <person name="Van de Peer Y."/>
            <person name="Liu Z.J."/>
        </authorList>
    </citation>
    <scope>NUCLEOTIDE SEQUENCE [LARGE SCALE GENOMIC DNA]</scope>
    <source>
        <strain evidence="11">Lor288</strain>
    </source>
</reference>